<evidence type="ECO:0000313" key="3">
    <source>
        <dbReference type="Proteomes" id="UP000240542"/>
    </source>
</evidence>
<evidence type="ECO:0000313" key="2">
    <source>
        <dbReference type="EMBL" id="PSK95864.1"/>
    </source>
</evidence>
<feature type="region of interest" description="Disordered" evidence="1">
    <location>
        <begin position="280"/>
        <end position="343"/>
    </location>
</feature>
<dbReference type="AlphaFoldDB" id="A0A2P8DF76"/>
<organism evidence="2 3">
    <name type="scientific">Murinocardiopsis flavida</name>
    <dbReference type="NCBI Taxonomy" id="645275"/>
    <lineage>
        <taxon>Bacteria</taxon>
        <taxon>Bacillati</taxon>
        <taxon>Actinomycetota</taxon>
        <taxon>Actinomycetes</taxon>
        <taxon>Streptosporangiales</taxon>
        <taxon>Nocardiopsidaceae</taxon>
        <taxon>Murinocardiopsis</taxon>
    </lineage>
</organism>
<feature type="compositionally biased region" description="Basic and acidic residues" evidence="1">
    <location>
        <begin position="290"/>
        <end position="310"/>
    </location>
</feature>
<reference evidence="2 3" key="1">
    <citation type="submission" date="2018-03" db="EMBL/GenBank/DDBJ databases">
        <title>Genomic Encyclopedia of Archaeal and Bacterial Type Strains, Phase II (KMG-II): from individual species to whole genera.</title>
        <authorList>
            <person name="Goeker M."/>
        </authorList>
    </citation>
    <scope>NUCLEOTIDE SEQUENCE [LARGE SCALE GENOMIC DNA]</scope>
    <source>
        <strain evidence="2 3">DSM 45312</strain>
    </source>
</reference>
<sequence length="428" mass="44728">MFGILRPCRHTLPDDLPAAWLAHLCGLCIALRDEHGQFARVATNYDALVISVLVAAQEGASAPTRAAGPCPLRGMRTAEVADGHGARLAAAVSLLLAATRLDDHARDRDGVYARRGARTAARAVAGRWEAKAGASSRGLGFESGAVLAVLDRQGDVESAAGPGSDILAVTGPTEYATAQAFAHTAVLAGLPGNVAPLREAGRLFGRIAHLLDAVADQDEDRASGAWNPITATGTAPAEVRRLCDDAALGVRFALEEAAFADDRLVRALLVRELRRSVGRAFAQAGHPPPHRGDANGRHPNDGYGDGDGHGRYSGAGDGWHPHNEDPVNTADHPDYAGYGGGDEGRRPLDDQGGSCCNCGCRTPKIYQPPKRRGPIAGCGVALFMCCTCQQCCRDPYPGPWSGQRHTTGTPDCPDCGCCECCGACDCGL</sequence>
<accession>A0A2P8DF76</accession>
<proteinExistence type="predicted"/>
<name>A0A2P8DF76_9ACTN</name>
<dbReference type="EMBL" id="PYGA01000013">
    <property type="protein sequence ID" value="PSK95864.1"/>
    <property type="molecule type" value="Genomic_DNA"/>
</dbReference>
<dbReference type="RefSeq" id="WP_106584328.1">
    <property type="nucleotide sequence ID" value="NZ_PYGA01000013.1"/>
</dbReference>
<protein>
    <submittedName>
        <fullName evidence="2">Uncharacterized protein</fullName>
    </submittedName>
</protein>
<keyword evidence="3" id="KW-1185">Reference proteome</keyword>
<evidence type="ECO:0000256" key="1">
    <source>
        <dbReference type="SAM" id="MobiDB-lite"/>
    </source>
</evidence>
<dbReference type="Pfam" id="PF18937">
    <property type="entry name" value="DUF5685"/>
    <property type="match status" value="1"/>
</dbReference>
<dbReference type="Proteomes" id="UP000240542">
    <property type="component" value="Unassembled WGS sequence"/>
</dbReference>
<dbReference type="InterPro" id="IPR043740">
    <property type="entry name" value="DUF5685"/>
</dbReference>
<dbReference type="OrthoDB" id="3210612at2"/>
<comment type="caution">
    <text evidence="2">The sequence shown here is derived from an EMBL/GenBank/DDBJ whole genome shotgun (WGS) entry which is preliminary data.</text>
</comment>
<gene>
    <name evidence="2" type="ORF">CLV63_11327</name>
</gene>